<dbReference type="InterPro" id="IPR045446">
    <property type="entry name" value="VMAP-M2"/>
</dbReference>
<proteinExistence type="predicted"/>
<organism evidence="2 3">
    <name type="scientific">Streptomyces parvulus</name>
    <dbReference type="NCBI Taxonomy" id="146923"/>
    <lineage>
        <taxon>Bacteria</taxon>
        <taxon>Bacillati</taxon>
        <taxon>Actinomycetota</taxon>
        <taxon>Actinomycetes</taxon>
        <taxon>Kitasatosporales</taxon>
        <taxon>Streptomycetaceae</taxon>
        <taxon>Streptomyces</taxon>
    </lineage>
</organism>
<keyword evidence="3" id="KW-1185">Reference proteome</keyword>
<evidence type="ECO:0000313" key="3">
    <source>
        <dbReference type="Proteomes" id="UP001585018"/>
    </source>
</evidence>
<feature type="domain" description="vWA-MoxR associated protein middle region 2" evidence="1">
    <location>
        <begin position="200"/>
        <end position="415"/>
    </location>
</feature>
<reference evidence="2 3" key="1">
    <citation type="submission" date="2024-01" db="EMBL/GenBank/DDBJ databases">
        <title>Genome mining of biosynthetic gene clusters to explore secondary metabolites of Streptomyces sp.</title>
        <authorList>
            <person name="Baig A."/>
            <person name="Ajitkumar Shintre N."/>
            <person name="Kumar H."/>
            <person name="Anbarasu A."/>
            <person name="Ramaiah S."/>
        </authorList>
    </citation>
    <scope>NUCLEOTIDE SEQUENCE [LARGE SCALE GENOMIC DNA]</scope>
    <source>
        <strain evidence="2 3">A03</strain>
    </source>
</reference>
<name>A0ABV5DKQ5_9ACTN</name>
<sequence length="697" mass="74106">MTALTPPTPPRHVLVVAAQCTGAEELPGLEEAAHRLHRVLVDPDIGACVDRGEGDTGSLLVGTALGKARVEAALATTLARAKADGGPLVLALLGHGTGGCGGPLYFVTSGSVRDPAIGQLDVPSALGTVANEPGLSGLMAVVDTCHAAAALPGAQSATAGLQQGALRLSLLFAASAHLPAWDMSLSVQLAELLEKGVADAGEYLTVDERLIEELRDRITVQEPGGCTFNGSPVPGRSLWLARNVQAATGRSASSLGSTAYARMRKVLRPLDGTDAIDSAKQLADWLAGLGQERWGLPAVRRVLEFQRDLRTCEATLTVLEETFGPTLTDDLLRKAAARSGFPLDVVVQVPCSSLRDLVEYSVLEASPVAPDRRLRMLVHFVAALAHLTGAGEILPERLTTWATQWGVTTSLNSRLRELARATPRLVLVLADDGGADVVRVDASLLFGSAVVHTADFPCGPSRDALVCALDEAVGWALSWLSAAGAQLPAIDVSVPTSLLLDSPPEQWRVVRGRRMLGVDYDVTTRWSGLLTPPPGVRLDDLLHTGSKLLTSLQTGAQSGPSWLAPDDLSSLEALQDFLGRRRTGSCVWGVSTVPETDFGLMLEELLIHTPALIWPRHLDVTDPRALRDAVAEHWAALPEHLARAFQGRLDNSLGGDGPRHLADIRTTWHDAHWQAFCQRRAGRAVVAPHDLTPKERA</sequence>
<evidence type="ECO:0000259" key="1">
    <source>
        <dbReference type="Pfam" id="PF19965"/>
    </source>
</evidence>
<protein>
    <recommendedName>
        <fullName evidence="1">vWA-MoxR associated protein middle region 2 domain-containing protein</fullName>
    </recommendedName>
</protein>
<dbReference type="EMBL" id="JAYMRR010000022">
    <property type="protein sequence ID" value="MFB8753086.1"/>
    <property type="molecule type" value="Genomic_DNA"/>
</dbReference>
<dbReference type="RefSeq" id="WP_376719919.1">
    <property type="nucleotide sequence ID" value="NZ_JAYMRR010000022.1"/>
</dbReference>
<evidence type="ECO:0000313" key="2">
    <source>
        <dbReference type="EMBL" id="MFB8753086.1"/>
    </source>
</evidence>
<dbReference type="Pfam" id="PF19965">
    <property type="entry name" value="VMAP-M2"/>
    <property type="match status" value="1"/>
</dbReference>
<dbReference type="Proteomes" id="UP001585018">
    <property type="component" value="Unassembled WGS sequence"/>
</dbReference>
<gene>
    <name evidence="2" type="ORF">VSS30_30120</name>
</gene>
<comment type="caution">
    <text evidence="2">The sequence shown here is derived from an EMBL/GenBank/DDBJ whole genome shotgun (WGS) entry which is preliminary data.</text>
</comment>
<accession>A0ABV5DKQ5</accession>